<accession>A0A2P4XRK5</accession>
<dbReference type="AlphaFoldDB" id="A0A2P4XRK5"/>
<dbReference type="OrthoDB" id="72545at2759"/>
<name>A0A2P4XRK5_9STRA</name>
<dbReference type="Proteomes" id="UP000237271">
    <property type="component" value="Unassembled WGS sequence"/>
</dbReference>
<evidence type="ECO:0000313" key="2">
    <source>
        <dbReference type="Proteomes" id="UP000237271"/>
    </source>
</evidence>
<dbReference type="EMBL" id="NCKW01008345">
    <property type="protein sequence ID" value="POM68191.1"/>
    <property type="molecule type" value="Genomic_DNA"/>
</dbReference>
<comment type="caution">
    <text evidence="1">The sequence shown here is derived from an EMBL/GenBank/DDBJ whole genome shotgun (WGS) entry which is preliminary data.</text>
</comment>
<reference evidence="1 2" key="1">
    <citation type="journal article" date="2017" name="Genome Biol. Evol.">
        <title>Phytophthora megakarya and P. palmivora, closely related causal agents of cacao black pod rot, underwent increases in genome sizes and gene numbers by different mechanisms.</title>
        <authorList>
            <person name="Ali S.S."/>
            <person name="Shao J."/>
            <person name="Lary D.J."/>
            <person name="Kronmiller B."/>
            <person name="Shen D."/>
            <person name="Strem M.D."/>
            <person name="Amoako-Attah I."/>
            <person name="Akrofi A.Y."/>
            <person name="Begoude B.A."/>
            <person name="Ten Hoopen G.M."/>
            <person name="Coulibaly K."/>
            <person name="Kebe B.I."/>
            <person name="Melnick R.L."/>
            <person name="Guiltinan M.J."/>
            <person name="Tyler B.M."/>
            <person name="Meinhardt L.W."/>
            <person name="Bailey B.A."/>
        </authorList>
    </citation>
    <scope>NUCLEOTIDE SEQUENCE [LARGE SCALE GENOMIC DNA]</scope>
    <source>
        <strain evidence="2">sbr112.9</strain>
    </source>
</reference>
<proteinExistence type="predicted"/>
<gene>
    <name evidence="1" type="ORF">PHPALM_15678</name>
</gene>
<organism evidence="1 2">
    <name type="scientific">Phytophthora palmivora</name>
    <dbReference type="NCBI Taxonomy" id="4796"/>
    <lineage>
        <taxon>Eukaryota</taxon>
        <taxon>Sar</taxon>
        <taxon>Stramenopiles</taxon>
        <taxon>Oomycota</taxon>
        <taxon>Peronosporomycetes</taxon>
        <taxon>Peronosporales</taxon>
        <taxon>Peronosporaceae</taxon>
        <taxon>Phytophthora</taxon>
    </lineage>
</organism>
<sequence>MTEIMDAIDSTSGCCDDFLSEVKTLFGDSLDAFVSKLTKLSVNVQCSERTFKNLAGTSTKEMCGYSSVHAFTFIESEDDAKTLLNLAQIPNDQMCNAFEGKAFTNTNGVSTTIGFGTNGVDTMGICLEPIDTLSQYMSSWGIFSETLDASGTKVSLSDLFTSGKSIQGDLFISYATTSTNLPLMGLRATDKVIKALVDSEDESDTFLEDWWVETLNSYKSDAKSVKIHIPNNGECTYSDQSITVPNAEAAASVTAGDSAASSVMLSGIVTASVALVSTLLLSGLL</sequence>
<evidence type="ECO:0008006" key="3">
    <source>
        <dbReference type="Google" id="ProtNLM"/>
    </source>
</evidence>
<evidence type="ECO:0000313" key="1">
    <source>
        <dbReference type="EMBL" id="POM68191.1"/>
    </source>
</evidence>
<keyword evidence="2" id="KW-1185">Reference proteome</keyword>
<protein>
    <recommendedName>
        <fullName evidence="3">Elicitin</fullName>
    </recommendedName>
</protein>